<dbReference type="RefSeq" id="WP_048594156.1">
    <property type="nucleotide sequence ID" value="NZ_CVLB01000001.1"/>
</dbReference>
<gene>
    <name evidence="2" type="ORF">BRSU_0978</name>
</gene>
<evidence type="ECO:0000313" key="3">
    <source>
        <dbReference type="Proteomes" id="UP000043763"/>
    </source>
</evidence>
<dbReference type="SUPFAM" id="SSF51206">
    <property type="entry name" value="cAMP-binding domain-like"/>
    <property type="match status" value="2"/>
</dbReference>
<evidence type="ECO:0000259" key="1">
    <source>
        <dbReference type="PROSITE" id="PS50042"/>
    </source>
</evidence>
<dbReference type="InterPro" id="IPR000595">
    <property type="entry name" value="cNMP-bd_dom"/>
</dbReference>
<dbReference type="InterPro" id="IPR018490">
    <property type="entry name" value="cNMP-bd_dom_sf"/>
</dbReference>
<dbReference type="PROSITE" id="PS50042">
    <property type="entry name" value="CNMP_BINDING_3"/>
    <property type="match status" value="1"/>
</dbReference>
<dbReference type="CDD" id="cd00038">
    <property type="entry name" value="CAP_ED"/>
    <property type="match status" value="1"/>
</dbReference>
<dbReference type="AlphaFoldDB" id="A0A0G4K5Y8"/>
<dbReference type="InterPro" id="IPR014710">
    <property type="entry name" value="RmlC-like_jellyroll"/>
</dbReference>
<reference evidence="3" key="1">
    <citation type="submission" date="2015-04" db="EMBL/GenBank/DDBJ databases">
        <authorList>
            <person name="Mushtaq Mamoona"/>
        </authorList>
    </citation>
    <scope>NUCLEOTIDE SEQUENCE [LARGE SCALE GENOMIC DNA]</scope>
    <source>
        <strain evidence="3">AN4859/03</strain>
    </source>
</reference>
<feature type="domain" description="Cyclic nucleotide-binding" evidence="1">
    <location>
        <begin position="168"/>
        <end position="218"/>
    </location>
</feature>
<evidence type="ECO:0000313" key="2">
    <source>
        <dbReference type="EMBL" id="CRF32715.1"/>
    </source>
</evidence>
<dbReference type="EMBL" id="CVLB01000001">
    <property type="protein sequence ID" value="CRF32715.1"/>
    <property type="molecule type" value="Genomic_DNA"/>
</dbReference>
<dbReference type="Proteomes" id="UP000043763">
    <property type="component" value="Unassembled WGS sequence"/>
</dbReference>
<name>A0A0G4K5Y8_9SPIR</name>
<organism evidence="2 3">
    <name type="scientific">Brachyspira suanatina</name>
    <dbReference type="NCBI Taxonomy" id="381802"/>
    <lineage>
        <taxon>Bacteria</taxon>
        <taxon>Pseudomonadati</taxon>
        <taxon>Spirochaetota</taxon>
        <taxon>Spirochaetia</taxon>
        <taxon>Brachyspirales</taxon>
        <taxon>Brachyspiraceae</taxon>
        <taxon>Brachyspira</taxon>
    </lineage>
</organism>
<keyword evidence="3" id="KW-1185">Reference proteome</keyword>
<dbReference type="Gene3D" id="2.60.120.10">
    <property type="entry name" value="Jelly Rolls"/>
    <property type="match status" value="2"/>
</dbReference>
<dbReference type="OrthoDB" id="306380at2"/>
<accession>A0A0G4K5Y8</accession>
<protein>
    <submittedName>
        <fullName evidence="2">Crp/Fnr family transcriptional regulator</fullName>
    </submittedName>
</protein>
<sequence length="388" mass="45796">MEKYDIIKFNKNDIIIKSGENPSKYFYILMNGKATSYYDFYKEYKHKSKKGSLIGLISAIIEEPYFSTVEIEEDSELIRINIESIINIKDENLLTKMYSYLYFILETWLSKYYTILAVNKVDLYNKDDIITMANIYKTNGYIDASYKLCLKYIELFPENNDINKIKDFMNNIENKKSTKELEHIENNIYKFPKGYCIYTEIYSSDNIYIIQSGKVGIYSIVNSKQIIRNIYTDGYIVNGYNPTLEYKPLLTTAIVLEDSIINIINKDQLIEMIYNNKESRINFVKMVAIKVNNAVLKVKAIKKDKLNIKLIIIIYSVLKMETLYHKDITKLKLFYTIEDIKNMLNLDSDDKEICNELKNIKYIKLDNKSNITVTNIENYFKEYKNYIV</sequence>
<dbReference type="Pfam" id="PF00027">
    <property type="entry name" value="cNMP_binding"/>
    <property type="match status" value="2"/>
</dbReference>
<proteinExistence type="predicted"/>